<dbReference type="HOGENOM" id="CLU_112527_5_1_2"/>
<dbReference type="PATRIC" id="fig|634498.28.peg.914"/>
<protein>
    <submittedName>
        <fullName evidence="3">DNA-directed RNA polymerase subunit K RpoK</fullName>
    </submittedName>
</protein>
<dbReference type="InterPro" id="IPR006111">
    <property type="entry name" value="Rpo6/Rpb6"/>
</dbReference>
<dbReference type="RefSeq" id="WP_012955715.1">
    <property type="nucleotide sequence ID" value="NC_013790.1"/>
</dbReference>
<reference evidence="3 4" key="1">
    <citation type="journal article" date="2010" name="PLoS ONE">
        <title>The genome sequence of the rumen methanogen Methanobrevibacter ruminantium reveals new possibilities for controlling ruminant methane emissions.</title>
        <authorList>
            <person name="Leahy S.C."/>
            <person name="Kelly W.J."/>
            <person name="Altermann E."/>
            <person name="Ronimus R.S."/>
            <person name="Yeoman C.J."/>
            <person name="Pacheco D.M."/>
            <person name="Li D."/>
            <person name="Kong Z."/>
            <person name="McTavish S."/>
            <person name="Sang C."/>
            <person name="Lambie S.C."/>
            <person name="Janssen P.H."/>
            <person name="Dey D."/>
            <person name="Attwood G.T."/>
        </authorList>
    </citation>
    <scope>NUCLEOTIDE SEQUENCE [LARGE SCALE GENOMIC DNA]</scope>
    <source>
        <strain evidence="4">ATCC 35063 / DSM 1093 / JCM 13430 / OCM 146 / M1</strain>
    </source>
</reference>
<dbReference type="PANTHER" id="PTHR47227">
    <property type="entry name" value="DNA-DIRECTED RNA POLYMERASE SUBUNIT K"/>
    <property type="match status" value="1"/>
</dbReference>
<dbReference type="Pfam" id="PF01192">
    <property type="entry name" value="RNA_pol_Rpb6"/>
    <property type="match status" value="1"/>
</dbReference>
<dbReference type="eggNOG" id="arCOG01268">
    <property type="taxonomic scope" value="Archaea"/>
</dbReference>
<name>D3E2K3_METRM</name>
<dbReference type="InterPro" id="IPR006110">
    <property type="entry name" value="Pol_omega/Rpo6/RPB6"/>
</dbReference>
<dbReference type="PIRSF" id="PIRSF000778">
    <property type="entry name" value="RpoK/RPB6"/>
    <property type="match status" value="1"/>
</dbReference>
<evidence type="ECO:0000256" key="1">
    <source>
        <dbReference type="ARBA" id="ARBA00022478"/>
    </source>
</evidence>
<evidence type="ECO:0000256" key="2">
    <source>
        <dbReference type="ARBA" id="ARBA00023163"/>
    </source>
</evidence>
<dbReference type="GO" id="GO:0003677">
    <property type="term" value="F:DNA binding"/>
    <property type="evidence" value="ECO:0007669"/>
    <property type="project" value="InterPro"/>
</dbReference>
<keyword evidence="2" id="KW-0804">Transcription</keyword>
<dbReference type="Proteomes" id="UP000008680">
    <property type="component" value="Chromosome"/>
</dbReference>
<dbReference type="AlphaFoldDB" id="D3E2K3"/>
<accession>D3E2K3</accession>
<dbReference type="InterPro" id="IPR036161">
    <property type="entry name" value="RPB6/omega-like_sf"/>
</dbReference>
<dbReference type="GO" id="GO:0042797">
    <property type="term" value="P:tRNA transcription by RNA polymerase III"/>
    <property type="evidence" value="ECO:0007669"/>
    <property type="project" value="TreeGrafter"/>
</dbReference>
<sequence>MAAKKSTAKKLTRFEKARVLGARAIQLSMGAKPMEHKEIEKFIKNSKSLDPIDIATLELELGILPLDVRPKE</sequence>
<dbReference type="GO" id="GO:0000428">
    <property type="term" value="C:DNA-directed RNA polymerase complex"/>
    <property type="evidence" value="ECO:0007669"/>
    <property type="project" value="UniProtKB-KW"/>
</dbReference>
<dbReference type="NCBIfam" id="NF002208">
    <property type="entry name" value="PRK01099.1-3"/>
    <property type="match status" value="1"/>
</dbReference>
<proteinExistence type="predicted"/>
<evidence type="ECO:0000313" key="4">
    <source>
        <dbReference type="Proteomes" id="UP000008680"/>
    </source>
</evidence>
<dbReference type="STRING" id="634498.mru_0913"/>
<organism evidence="3 4">
    <name type="scientific">Methanobrevibacter ruminantium (strain ATCC 35063 / DSM 1093 / JCM 13430 / OCM 146 / M1)</name>
    <name type="common">Methanobacterium ruminantium</name>
    <dbReference type="NCBI Taxonomy" id="634498"/>
    <lineage>
        <taxon>Archaea</taxon>
        <taxon>Methanobacteriati</taxon>
        <taxon>Methanobacteriota</taxon>
        <taxon>Methanomada group</taxon>
        <taxon>Methanobacteria</taxon>
        <taxon>Methanobacteriales</taxon>
        <taxon>Methanobacteriaceae</taxon>
        <taxon>Methanobrevibacter</taxon>
    </lineage>
</organism>
<dbReference type="InterPro" id="IPR020708">
    <property type="entry name" value="DNA-dir_RNA_polK_14-18kDa_CS"/>
</dbReference>
<dbReference type="GO" id="GO:0003899">
    <property type="term" value="F:DNA-directed RNA polymerase activity"/>
    <property type="evidence" value="ECO:0007669"/>
    <property type="project" value="InterPro"/>
</dbReference>
<dbReference type="OrthoDB" id="10567at2157"/>
<dbReference type="PROSITE" id="PS01111">
    <property type="entry name" value="RNA_POL_K_14KD"/>
    <property type="match status" value="1"/>
</dbReference>
<dbReference type="KEGG" id="mru:mru_0913"/>
<keyword evidence="4" id="KW-1185">Reference proteome</keyword>
<dbReference type="Gene3D" id="3.90.940.10">
    <property type="match status" value="1"/>
</dbReference>
<dbReference type="GeneID" id="8770565"/>
<dbReference type="GO" id="GO:0006366">
    <property type="term" value="P:transcription by RNA polymerase II"/>
    <property type="evidence" value="ECO:0007669"/>
    <property type="project" value="TreeGrafter"/>
</dbReference>
<evidence type="ECO:0000313" key="3">
    <source>
        <dbReference type="EMBL" id="ADC46764.1"/>
    </source>
</evidence>
<dbReference type="EMBL" id="CP001719">
    <property type="protein sequence ID" value="ADC46764.1"/>
    <property type="molecule type" value="Genomic_DNA"/>
</dbReference>
<gene>
    <name evidence="3" type="primary">rpoK</name>
    <name evidence="3" type="ordered locus">mru_0913</name>
</gene>
<dbReference type="SUPFAM" id="SSF63562">
    <property type="entry name" value="RPB6/omega subunit-like"/>
    <property type="match status" value="1"/>
</dbReference>
<dbReference type="PANTHER" id="PTHR47227:SF5">
    <property type="entry name" value="DNA-DIRECTED RNA POLYMERASES I, II, AND III SUBUNIT RPABC2"/>
    <property type="match status" value="1"/>
</dbReference>
<keyword evidence="1 3" id="KW-0240">DNA-directed RNA polymerase</keyword>
<dbReference type="GO" id="GO:0006360">
    <property type="term" value="P:transcription by RNA polymerase I"/>
    <property type="evidence" value="ECO:0007669"/>
    <property type="project" value="TreeGrafter"/>
</dbReference>